<gene>
    <name evidence="2" type="ORF">GGQ61_002510</name>
</gene>
<feature type="signal peptide" evidence="1">
    <location>
        <begin position="1"/>
        <end position="18"/>
    </location>
</feature>
<dbReference type="Proteomes" id="UP000530564">
    <property type="component" value="Unassembled WGS sequence"/>
</dbReference>
<name>A0A840A2X3_9CAUL</name>
<dbReference type="RefSeq" id="WP_183773211.1">
    <property type="nucleotide sequence ID" value="NZ_JACIDK010000003.1"/>
</dbReference>
<dbReference type="PROSITE" id="PS51257">
    <property type="entry name" value="PROKAR_LIPOPROTEIN"/>
    <property type="match status" value="1"/>
</dbReference>
<comment type="caution">
    <text evidence="2">The sequence shown here is derived from an EMBL/GenBank/DDBJ whole genome shotgun (WGS) entry which is preliminary data.</text>
</comment>
<evidence type="ECO:0000256" key="1">
    <source>
        <dbReference type="SAM" id="SignalP"/>
    </source>
</evidence>
<reference evidence="2 3" key="1">
    <citation type="submission" date="2020-08" db="EMBL/GenBank/DDBJ databases">
        <title>Genomic Encyclopedia of Type Strains, Phase IV (KMG-IV): sequencing the most valuable type-strain genomes for metagenomic binning, comparative biology and taxonomic classification.</title>
        <authorList>
            <person name="Goeker M."/>
        </authorList>
    </citation>
    <scope>NUCLEOTIDE SEQUENCE [LARGE SCALE GENOMIC DNA]</scope>
    <source>
        <strain evidence="2 3">DSM 21793</strain>
    </source>
</reference>
<evidence type="ECO:0000313" key="3">
    <source>
        <dbReference type="Proteomes" id="UP000530564"/>
    </source>
</evidence>
<keyword evidence="1" id="KW-0732">Signal</keyword>
<dbReference type="EMBL" id="JACIDK010000003">
    <property type="protein sequence ID" value="MBB3891782.1"/>
    <property type="molecule type" value="Genomic_DNA"/>
</dbReference>
<evidence type="ECO:0000313" key="2">
    <source>
        <dbReference type="EMBL" id="MBB3891782.1"/>
    </source>
</evidence>
<proteinExistence type="predicted"/>
<evidence type="ECO:0008006" key="4">
    <source>
        <dbReference type="Google" id="ProtNLM"/>
    </source>
</evidence>
<sequence>MRTLIRALAPLGACLALAACATVTSTPAGALKVGAGYEVALGREWSDISNIMTGRTAKVRLLSIDGPLLNRLYVTDGLAPGEYLIKPARKETPTPVIRQDMSASERLEFITDSVVALDYQRVQLVRPRPAKFGQGNGVRFDLTAQTKAGLEVKGTGVISEQAGKTYVLLYLAPAEHYYDATLAEVEAIIGSAKLG</sequence>
<protein>
    <recommendedName>
        <fullName evidence="4">Lipoprotein</fullName>
    </recommendedName>
</protein>
<keyword evidence="3" id="KW-1185">Reference proteome</keyword>
<accession>A0A840A2X3</accession>
<organism evidence="2 3">
    <name type="scientific">Phenylobacterium haematophilum</name>
    <dbReference type="NCBI Taxonomy" id="98513"/>
    <lineage>
        <taxon>Bacteria</taxon>
        <taxon>Pseudomonadati</taxon>
        <taxon>Pseudomonadota</taxon>
        <taxon>Alphaproteobacteria</taxon>
        <taxon>Caulobacterales</taxon>
        <taxon>Caulobacteraceae</taxon>
        <taxon>Phenylobacterium</taxon>
    </lineage>
</organism>
<feature type="chain" id="PRO_5032628402" description="Lipoprotein" evidence="1">
    <location>
        <begin position="19"/>
        <end position="195"/>
    </location>
</feature>
<dbReference type="AlphaFoldDB" id="A0A840A2X3"/>